<protein>
    <recommendedName>
        <fullName evidence="2">Type II secretion system protein H</fullName>
    </recommendedName>
    <alternativeName>
        <fullName evidence="10">General secretion pathway protein H</fullName>
    </alternativeName>
</protein>
<evidence type="ECO:0000256" key="11">
    <source>
        <dbReference type="SAM" id="Phobius"/>
    </source>
</evidence>
<feature type="transmembrane region" description="Helical" evidence="11">
    <location>
        <begin position="12"/>
        <end position="34"/>
    </location>
</feature>
<dbReference type="EMBL" id="JAESND010000005">
    <property type="protein sequence ID" value="MBM3116450.1"/>
    <property type="molecule type" value="Genomic_DNA"/>
</dbReference>
<evidence type="ECO:0000256" key="2">
    <source>
        <dbReference type="ARBA" id="ARBA00021549"/>
    </source>
</evidence>
<feature type="domain" description="General secretion pathway GspH" evidence="12">
    <location>
        <begin position="53"/>
        <end position="158"/>
    </location>
</feature>
<evidence type="ECO:0000256" key="8">
    <source>
        <dbReference type="ARBA" id="ARBA00023136"/>
    </source>
</evidence>
<evidence type="ECO:0000313" key="13">
    <source>
        <dbReference type="EMBL" id="MBM3116450.1"/>
    </source>
</evidence>
<name>A0ABS2BLX3_9NEIS</name>
<dbReference type="InterPro" id="IPR022346">
    <property type="entry name" value="T2SS_GspH"/>
</dbReference>
<keyword evidence="5" id="KW-0997">Cell inner membrane</keyword>
<comment type="caution">
    <text evidence="13">The sequence shown here is derived from an EMBL/GenBank/DDBJ whole genome shotgun (WGS) entry which is preliminary data.</text>
</comment>
<reference evidence="13 14" key="1">
    <citation type="submission" date="2021-01" db="EMBL/GenBank/DDBJ databases">
        <title>Draft Genome Sequence and Polyhydroxyalkanoate Biosynthetic Potential of Jeongeupia naejangsanensis Type Strain DSM 24253.</title>
        <authorList>
            <person name="Turrini P."/>
            <person name="Artuso I."/>
            <person name="Lugli G.A."/>
            <person name="Frangipani E."/>
            <person name="Ventura M."/>
            <person name="Visca P."/>
        </authorList>
    </citation>
    <scope>NUCLEOTIDE SEQUENCE [LARGE SCALE GENOMIC DNA]</scope>
    <source>
        <strain evidence="13 14">DSM 24253</strain>
    </source>
</reference>
<dbReference type="RefSeq" id="WP_203538696.1">
    <property type="nucleotide sequence ID" value="NZ_JAESND010000005.1"/>
</dbReference>
<dbReference type="SUPFAM" id="SSF54523">
    <property type="entry name" value="Pili subunits"/>
    <property type="match status" value="1"/>
</dbReference>
<evidence type="ECO:0000313" key="14">
    <source>
        <dbReference type="Proteomes" id="UP000809431"/>
    </source>
</evidence>
<evidence type="ECO:0000256" key="1">
    <source>
        <dbReference type="ARBA" id="ARBA00004377"/>
    </source>
</evidence>
<keyword evidence="14" id="KW-1185">Reference proteome</keyword>
<dbReference type="NCBIfam" id="TIGR02532">
    <property type="entry name" value="IV_pilin_GFxxxE"/>
    <property type="match status" value="1"/>
</dbReference>
<evidence type="ECO:0000259" key="12">
    <source>
        <dbReference type="Pfam" id="PF12019"/>
    </source>
</evidence>
<dbReference type="InterPro" id="IPR012902">
    <property type="entry name" value="N_methyl_site"/>
</dbReference>
<evidence type="ECO:0000256" key="3">
    <source>
        <dbReference type="ARBA" id="ARBA00022475"/>
    </source>
</evidence>
<dbReference type="Pfam" id="PF07963">
    <property type="entry name" value="N_methyl"/>
    <property type="match status" value="1"/>
</dbReference>
<evidence type="ECO:0000256" key="5">
    <source>
        <dbReference type="ARBA" id="ARBA00022519"/>
    </source>
</evidence>
<keyword evidence="7 11" id="KW-1133">Transmembrane helix</keyword>
<comment type="similarity">
    <text evidence="9">Belongs to the GSP H family.</text>
</comment>
<evidence type="ECO:0000256" key="4">
    <source>
        <dbReference type="ARBA" id="ARBA00022481"/>
    </source>
</evidence>
<dbReference type="Proteomes" id="UP000809431">
    <property type="component" value="Unassembled WGS sequence"/>
</dbReference>
<evidence type="ECO:0000256" key="6">
    <source>
        <dbReference type="ARBA" id="ARBA00022692"/>
    </source>
</evidence>
<sequence length="170" mass="18026">MMRKYLPFKRQAGTSLVELMVSISILGILAAIAVPSMVDWVRDTRLASQSDMLVSALNTARLEAVKRRSLTMVCPRPTGVSVTNCSTSANDWSSGWLVNDSSSKVLEFLVQRGVTVSTGGAATSVVFNPTLGSAQAVATFTLCISGRKQHQVAVALSGRVSKSITTTVCS</sequence>
<keyword evidence="4" id="KW-0488">Methylation</keyword>
<organism evidence="13 14">
    <name type="scientific">Jeongeupia naejangsanensis</name>
    <dbReference type="NCBI Taxonomy" id="613195"/>
    <lineage>
        <taxon>Bacteria</taxon>
        <taxon>Pseudomonadati</taxon>
        <taxon>Pseudomonadota</taxon>
        <taxon>Betaproteobacteria</taxon>
        <taxon>Neisseriales</taxon>
        <taxon>Chitinibacteraceae</taxon>
        <taxon>Jeongeupia</taxon>
    </lineage>
</organism>
<dbReference type="InterPro" id="IPR045584">
    <property type="entry name" value="Pilin-like"/>
</dbReference>
<dbReference type="Pfam" id="PF12019">
    <property type="entry name" value="GspH"/>
    <property type="match status" value="1"/>
</dbReference>
<evidence type="ECO:0000256" key="9">
    <source>
        <dbReference type="ARBA" id="ARBA00025772"/>
    </source>
</evidence>
<keyword evidence="6 11" id="KW-0812">Transmembrane</keyword>
<dbReference type="Gene3D" id="3.55.40.10">
    <property type="entry name" value="minor pseudopilin epsh domain"/>
    <property type="match status" value="1"/>
</dbReference>
<accession>A0ABS2BLX3</accession>
<evidence type="ECO:0000256" key="7">
    <source>
        <dbReference type="ARBA" id="ARBA00022989"/>
    </source>
</evidence>
<gene>
    <name evidence="13" type="ORF">JMJ54_11460</name>
</gene>
<keyword evidence="3" id="KW-1003">Cell membrane</keyword>
<evidence type="ECO:0000256" key="10">
    <source>
        <dbReference type="ARBA" id="ARBA00030775"/>
    </source>
</evidence>
<proteinExistence type="inferred from homology"/>
<keyword evidence="8 11" id="KW-0472">Membrane</keyword>
<comment type="subcellular location">
    <subcellularLocation>
        <location evidence="1">Cell inner membrane</location>
        <topology evidence="1">Single-pass membrane protein</topology>
    </subcellularLocation>
</comment>